<feature type="domain" description="DUF3048" evidence="3">
    <location>
        <begin position="233"/>
        <end position="312"/>
    </location>
</feature>
<dbReference type="Pfam" id="PF17479">
    <property type="entry name" value="DUF3048_C"/>
    <property type="match status" value="1"/>
</dbReference>
<dbReference type="Gene3D" id="3.50.90.10">
    <property type="entry name" value="YerB-like"/>
    <property type="match status" value="1"/>
</dbReference>
<name>A0ABU3PQQ3_9ACTN</name>
<accession>A0ABU3PQQ3</accession>
<protein>
    <submittedName>
        <fullName evidence="4">DUF3048 domain-containing protein</fullName>
    </submittedName>
</protein>
<dbReference type="EMBL" id="JAVYII010000001">
    <property type="protein sequence ID" value="MDT9591539.1"/>
    <property type="molecule type" value="Genomic_DNA"/>
</dbReference>
<feature type="region of interest" description="Disordered" evidence="1">
    <location>
        <begin position="20"/>
        <end position="47"/>
    </location>
</feature>
<keyword evidence="5" id="KW-1185">Reference proteome</keyword>
<dbReference type="RefSeq" id="WP_315730501.1">
    <property type="nucleotide sequence ID" value="NZ_JAVYII010000001.1"/>
</dbReference>
<gene>
    <name evidence="4" type="ORF">RDV89_00570</name>
</gene>
<dbReference type="Pfam" id="PF11258">
    <property type="entry name" value="DUF3048"/>
    <property type="match status" value="1"/>
</dbReference>
<dbReference type="SUPFAM" id="SSF159774">
    <property type="entry name" value="YerB-like"/>
    <property type="match status" value="1"/>
</dbReference>
<dbReference type="InterPro" id="IPR035328">
    <property type="entry name" value="DUF3048_C"/>
</dbReference>
<evidence type="ECO:0000313" key="4">
    <source>
        <dbReference type="EMBL" id="MDT9591539.1"/>
    </source>
</evidence>
<comment type="caution">
    <text evidence="4">The sequence shown here is derived from an EMBL/GenBank/DDBJ whole genome shotgun (WGS) entry which is preliminary data.</text>
</comment>
<proteinExistence type="predicted"/>
<sequence length="325" mass="33254">MVAAALLAVTTMAACSSDELPSAAADEDSRTSPTASGPSTSALTGLPADAGVTTGPLLVAKIDNTASATPQLGLDEADLVVEELVEGGATRLAAFFQSAYPEEVGPVRSMRATDIGIVPAGDDTRIVTSGAAGRTIERITAAGIEYVEEGASGFFRAEGRRLPYDLFADLEVVADEVDGDGERPADYLPWGEHEAYASGAGAASIDVTFSPRHTTSWELDGGGYVIDGGYAEDGFAADTVITVEVEVVDAGYLDPAGNPVPESLFEGTGAATVFHGGRAVAATWSKDAEDASVGFTTADGAALTVPPGRTWIELVPADTGDVSYR</sequence>
<evidence type="ECO:0000259" key="2">
    <source>
        <dbReference type="Pfam" id="PF11258"/>
    </source>
</evidence>
<organism evidence="4 5">
    <name type="scientific">Nocardioides imazamoxiresistens</name>
    <dbReference type="NCBI Taxonomy" id="3231893"/>
    <lineage>
        <taxon>Bacteria</taxon>
        <taxon>Bacillati</taxon>
        <taxon>Actinomycetota</taxon>
        <taxon>Actinomycetes</taxon>
        <taxon>Propionibacteriales</taxon>
        <taxon>Nocardioidaceae</taxon>
        <taxon>Nocardioides</taxon>
    </lineage>
</organism>
<reference evidence="4 5" key="1">
    <citation type="submission" date="2023-08" db="EMBL/GenBank/DDBJ databases">
        <title>Nocardioides seae sp. nov., a bacterium isolated from a soil.</title>
        <authorList>
            <person name="Wang X."/>
        </authorList>
    </citation>
    <scope>NUCLEOTIDE SEQUENCE [LARGE SCALE GENOMIC DNA]</scope>
    <source>
        <strain evidence="4 5">YZH12</strain>
    </source>
</reference>
<dbReference type="Proteomes" id="UP001268542">
    <property type="component" value="Unassembled WGS sequence"/>
</dbReference>
<feature type="domain" description="DUF3048" evidence="2">
    <location>
        <begin position="43"/>
        <end position="180"/>
    </location>
</feature>
<evidence type="ECO:0000313" key="5">
    <source>
        <dbReference type="Proteomes" id="UP001268542"/>
    </source>
</evidence>
<dbReference type="InterPro" id="IPR021416">
    <property type="entry name" value="DUF3048_N"/>
</dbReference>
<dbReference type="InterPro" id="IPR023158">
    <property type="entry name" value="YerB-like_sf"/>
</dbReference>
<feature type="compositionally biased region" description="Low complexity" evidence="1">
    <location>
        <begin position="31"/>
        <end position="45"/>
    </location>
</feature>
<evidence type="ECO:0000259" key="3">
    <source>
        <dbReference type="Pfam" id="PF17479"/>
    </source>
</evidence>
<evidence type="ECO:0000256" key="1">
    <source>
        <dbReference type="SAM" id="MobiDB-lite"/>
    </source>
</evidence>